<evidence type="ECO:0000256" key="6">
    <source>
        <dbReference type="ARBA" id="ARBA00022676"/>
    </source>
</evidence>
<keyword evidence="16" id="KW-1133">Transmembrane helix</keyword>
<sequence>MASKPKKVLGAIVTVLKILAVLLAVYLLITVIAVVWAFEAKLNRWPVFVYTAPFTLRVGDDIFHVKLTERLSRLGYSKASSAVPEGGQWSETGTAVNISLNYSPFRSRGIISGPVSVNLDWNRVSSIRLMRSLEDVNTLVLEPELLTILPASGGVPEFCRPVPLEKIPPLLVDAIILTEDTRFFSHQGIDLMSMGQAFMTNVKAGRYVHGASTIPQQLIRMTLLNPEKTMLRKVNEILLAVAADAIYSKKTLLLAYLNRVYFGQWGHYPVRGVAEAARCFFGKDLMELDSAECALMAATIRAPNVINPLKHPERAKSRRNMILGLLFKAGRISRDDYEEAVNAQLNTRRPNASYVKAPAFVDLVKEYLPKDLPDAGGARQDVLTSLDPVLQNESDHVLKGFGDAGSVAHLLIANPETGNLKAFIAASTQKWAGNSSTADTFLPLIMIPALIPEKVDQAKYTLTSQVFVSPQSGPLTFREAYRKERQALFQKLSETLGNEKIVPVLKEFGIQTRIEGDKLALESMSPTEVAQVYSLMATLGSAGVIGPGIKIVGDATSEKEELRIRIPTNPAVVFLVNHAMKGIEIAEFKGGDREKSRAKPSRFRSRDNEGVWEVAYNSNSLILLRMPGGQASENKIKKAIDKLLEESLTEEGQTQPPDGIVFRNICVESGLRATSICPKVIREPFLKGTQPSEWCPHRHESGSLKSAVRQ</sequence>
<evidence type="ECO:0000256" key="14">
    <source>
        <dbReference type="ARBA" id="ARBA00049902"/>
    </source>
</evidence>
<dbReference type="AlphaFoldDB" id="A0A9D6YZR5"/>
<dbReference type="GO" id="GO:0008360">
    <property type="term" value="P:regulation of cell shape"/>
    <property type="evidence" value="ECO:0007669"/>
    <property type="project" value="UniProtKB-KW"/>
</dbReference>
<feature type="transmembrane region" description="Helical" evidence="16">
    <location>
        <begin position="12"/>
        <end position="38"/>
    </location>
</feature>
<evidence type="ECO:0000256" key="4">
    <source>
        <dbReference type="ARBA" id="ARBA00022645"/>
    </source>
</evidence>
<dbReference type="Pfam" id="PF00912">
    <property type="entry name" value="Transgly"/>
    <property type="match status" value="1"/>
</dbReference>
<dbReference type="PANTHER" id="PTHR32282:SF11">
    <property type="entry name" value="PENICILLIN-BINDING PROTEIN 1B"/>
    <property type="match status" value="1"/>
</dbReference>
<dbReference type="InterPro" id="IPR050396">
    <property type="entry name" value="Glycosyltr_51/Transpeptidase"/>
</dbReference>
<accession>A0A9D6YZR5</accession>
<evidence type="ECO:0000256" key="11">
    <source>
        <dbReference type="ARBA" id="ARBA00023268"/>
    </source>
</evidence>
<keyword evidence="5" id="KW-0378">Hydrolase</keyword>
<dbReference type="Gene3D" id="3.40.710.10">
    <property type="entry name" value="DD-peptidase/beta-lactamase superfamily"/>
    <property type="match status" value="1"/>
</dbReference>
<dbReference type="GO" id="GO:0009252">
    <property type="term" value="P:peptidoglycan biosynthetic process"/>
    <property type="evidence" value="ECO:0007669"/>
    <property type="project" value="UniProtKB-KW"/>
</dbReference>
<dbReference type="InterPro" id="IPR023346">
    <property type="entry name" value="Lysozyme-like_dom_sf"/>
</dbReference>
<dbReference type="GO" id="GO:0005886">
    <property type="term" value="C:plasma membrane"/>
    <property type="evidence" value="ECO:0007669"/>
    <property type="project" value="UniProtKB-SubCell"/>
</dbReference>
<gene>
    <name evidence="18" type="ORF">HY912_06535</name>
</gene>
<dbReference type="SUPFAM" id="SSF53955">
    <property type="entry name" value="Lysozyme-like"/>
    <property type="match status" value="1"/>
</dbReference>
<dbReference type="GO" id="GO:0030288">
    <property type="term" value="C:outer membrane-bounded periplasmic space"/>
    <property type="evidence" value="ECO:0007669"/>
    <property type="project" value="TreeGrafter"/>
</dbReference>
<keyword evidence="10 16" id="KW-0472">Membrane</keyword>
<evidence type="ECO:0000313" key="19">
    <source>
        <dbReference type="Proteomes" id="UP000807825"/>
    </source>
</evidence>
<comment type="pathway">
    <text evidence="2">Cell wall biogenesis; peptidoglycan biosynthesis.</text>
</comment>
<keyword evidence="8" id="KW-0133">Cell shape</keyword>
<comment type="caution">
    <text evidence="18">The sequence shown here is derived from an EMBL/GenBank/DDBJ whole genome shotgun (WGS) entry which is preliminary data.</text>
</comment>
<evidence type="ECO:0000256" key="2">
    <source>
        <dbReference type="ARBA" id="ARBA00004752"/>
    </source>
</evidence>
<comment type="subcellular location">
    <subcellularLocation>
        <location evidence="1">Cell membrane</location>
    </subcellularLocation>
</comment>
<keyword evidence="11" id="KW-0511">Multifunctional enzyme</keyword>
<keyword evidence="5" id="KW-0645">Protease</keyword>
<dbReference type="GO" id="GO:0071555">
    <property type="term" value="P:cell wall organization"/>
    <property type="evidence" value="ECO:0007669"/>
    <property type="project" value="UniProtKB-KW"/>
</dbReference>
<evidence type="ECO:0000256" key="15">
    <source>
        <dbReference type="SAM" id="MobiDB-lite"/>
    </source>
</evidence>
<dbReference type="GO" id="GO:0009002">
    <property type="term" value="F:serine-type D-Ala-D-Ala carboxypeptidase activity"/>
    <property type="evidence" value="ECO:0007669"/>
    <property type="project" value="UniProtKB-EC"/>
</dbReference>
<dbReference type="PANTHER" id="PTHR32282">
    <property type="entry name" value="BINDING PROTEIN TRANSPEPTIDASE, PUTATIVE-RELATED"/>
    <property type="match status" value="1"/>
</dbReference>
<dbReference type="GO" id="GO:0008955">
    <property type="term" value="F:peptidoglycan glycosyltransferase activity"/>
    <property type="evidence" value="ECO:0007669"/>
    <property type="project" value="UniProtKB-EC"/>
</dbReference>
<dbReference type="InterPro" id="IPR001264">
    <property type="entry name" value="Glyco_trans_51"/>
</dbReference>
<evidence type="ECO:0000256" key="8">
    <source>
        <dbReference type="ARBA" id="ARBA00022960"/>
    </source>
</evidence>
<dbReference type="InterPro" id="IPR012338">
    <property type="entry name" value="Beta-lactam/transpept-like"/>
</dbReference>
<protein>
    <submittedName>
        <fullName evidence="18">Transglycosylase domain-containing protein</fullName>
    </submittedName>
</protein>
<keyword evidence="9" id="KW-0573">Peptidoglycan synthesis</keyword>
<keyword evidence="6" id="KW-0328">Glycosyltransferase</keyword>
<evidence type="ECO:0000256" key="1">
    <source>
        <dbReference type="ARBA" id="ARBA00004236"/>
    </source>
</evidence>
<comment type="catalytic activity">
    <reaction evidence="14">
        <text>[GlcNAc-(1-&gt;4)-Mur2Ac(oyl-L-Ala-gamma-D-Glu-L-Lys-D-Ala-D-Ala)](n)-di-trans,octa-cis-undecaprenyl diphosphate + beta-D-GlcNAc-(1-&gt;4)-Mur2Ac(oyl-L-Ala-gamma-D-Glu-L-Lys-D-Ala-D-Ala)-di-trans,octa-cis-undecaprenyl diphosphate = [GlcNAc-(1-&gt;4)-Mur2Ac(oyl-L-Ala-gamma-D-Glu-L-Lys-D-Ala-D-Ala)](n+1)-di-trans,octa-cis-undecaprenyl diphosphate + di-trans,octa-cis-undecaprenyl diphosphate + H(+)</text>
        <dbReference type="Rhea" id="RHEA:23708"/>
        <dbReference type="Rhea" id="RHEA-COMP:9602"/>
        <dbReference type="Rhea" id="RHEA-COMP:9603"/>
        <dbReference type="ChEBI" id="CHEBI:15378"/>
        <dbReference type="ChEBI" id="CHEBI:58405"/>
        <dbReference type="ChEBI" id="CHEBI:60033"/>
        <dbReference type="ChEBI" id="CHEBI:78435"/>
        <dbReference type="EC" id="2.4.99.28"/>
    </reaction>
</comment>
<evidence type="ECO:0000256" key="3">
    <source>
        <dbReference type="ARBA" id="ARBA00022475"/>
    </source>
</evidence>
<evidence type="ECO:0000256" key="10">
    <source>
        <dbReference type="ARBA" id="ARBA00023136"/>
    </source>
</evidence>
<keyword evidence="12" id="KW-0961">Cell wall biogenesis/degradation</keyword>
<dbReference type="Gene3D" id="3.30.2060.10">
    <property type="entry name" value="Penicillin-binding protein 1b domain"/>
    <property type="match status" value="1"/>
</dbReference>
<evidence type="ECO:0000256" key="13">
    <source>
        <dbReference type="ARBA" id="ARBA00034000"/>
    </source>
</evidence>
<keyword evidence="3" id="KW-1003">Cell membrane</keyword>
<dbReference type="EMBL" id="JACRDE010000184">
    <property type="protein sequence ID" value="MBI5249133.1"/>
    <property type="molecule type" value="Genomic_DNA"/>
</dbReference>
<dbReference type="Gene3D" id="1.10.3810.10">
    <property type="entry name" value="Biosynthetic peptidoglycan transglycosylase-like"/>
    <property type="match status" value="1"/>
</dbReference>
<comment type="catalytic activity">
    <reaction evidence="13">
        <text>Preferential cleavage: (Ac)2-L-Lys-D-Ala-|-D-Ala. Also transpeptidation of peptidyl-alanyl moieties that are N-acyl substituents of D-alanine.</text>
        <dbReference type="EC" id="3.4.16.4"/>
    </reaction>
</comment>
<name>A0A9D6YZR5_9BACT</name>
<reference evidence="18" key="1">
    <citation type="submission" date="2020-07" db="EMBL/GenBank/DDBJ databases">
        <title>Huge and variable diversity of episymbiotic CPR bacteria and DPANN archaea in groundwater ecosystems.</title>
        <authorList>
            <person name="He C.Y."/>
            <person name="Keren R."/>
            <person name="Whittaker M."/>
            <person name="Farag I.F."/>
            <person name="Doudna J."/>
            <person name="Cate J.H.D."/>
            <person name="Banfield J.F."/>
        </authorList>
    </citation>
    <scope>NUCLEOTIDE SEQUENCE</scope>
    <source>
        <strain evidence="18">NC_groundwater_1664_Pr3_B-0.1um_52_9</strain>
    </source>
</reference>
<evidence type="ECO:0000256" key="16">
    <source>
        <dbReference type="SAM" id="Phobius"/>
    </source>
</evidence>
<evidence type="ECO:0000259" key="17">
    <source>
        <dbReference type="Pfam" id="PF00912"/>
    </source>
</evidence>
<dbReference type="Proteomes" id="UP000807825">
    <property type="component" value="Unassembled WGS sequence"/>
</dbReference>
<evidence type="ECO:0000256" key="5">
    <source>
        <dbReference type="ARBA" id="ARBA00022670"/>
    </source>
</evidence>
<dbReference type="InterPro" id="IPR036950">
    <property type="entry name" value="PBP_transglycosylase"/>
</dbReference>
<dbReference type="SUPFAM" id="SSF56601">
    <property type="entry name" value="beta-lactamase/transpeptidase-like"/>
    <property type="match status" value="1"/>
</dbReference>
<evidence type="ECO:0000256" key="7">
    <source>
        <dbReference type="ARBA" id="ARBA00022679"/>
    </source>
</evidence>
<proteinExistence type="predicted"/>
<keyword evidence="7" id="KW-0808">Transferase</keyword>
<evidence type="ECO:0000256" key="9">
    <source>
        <dbReference type="ARBA" id="ARBA00022984"/>
    </source>
</evidence>
<feature type="domain" description="Glycosyl transferase family 51" evidence="17">
    <location>
        <begin position="161"/>
        <end position="324"/>
    </location>
</feature>
<keyword evidence="4" id="KW-0121">Carboxypeptidase</keyword>
<organism evidence="18 19">
    <name type="scientific">Desulfomonile tiedjei</name>
    <dbReference type="NCBI Taxonomy" id="2358"/>
    <lineage>
        <taxon>Bacteria</taxon>
        <taxon>Pseudomonadati</taxon>
        <taxon>Thermodesulfobacteriota</taxon>
        <taxon>Desulfomonilia</taxon>
        <taxon>Desulfomonilales</taxon>
        <taxon>Desulfomonilaceae</taxon>
        <taxon>Desulfomonile</taxon>
    </lineage>
</organism>
<evidence type="ECO:0000256" key="12">
    <source>
        <dbReference type="ARBA" id="ARBA00023316"/>
    </source>
</evidence>
<feature type="region of interest" description="Disordered" evidence="15">
    <location>
        <begin position="691"/>
        <end position="710"/>
    </location>
</feature>
<dbReference type="GO" id="GO:0006508">
    <property type="term" value="P:proteolysis"/>
    <property type="evidence" value="ECO:0007669"/>
    <property type="project" value="UniProtKB-KW"/>
</dbReference>
<keyword evidence="16" id="KW-0812">Transmembrane</keyword>
<evidence type="ECO:0000313" key="18">
    <source>
        <dbReference type="EMBL" id="MBI5249133.1"/>
    </source>
</evidence>